<proteinExistence type="predicted"/>
<evidence type="ECO:0000313" key="1">
    <source>
        <dbReference type="EMBL" id="MET4575936.1"/>
    </source>
</evidence>
<keyword evidence="2" id="KW-1185">Reference proteome</keyword>
<comment type="caution">
    <text evidence="1">The sequence shown here is derived from an EMBL/GenBank/DDBJ whole genome shotgun (WGS) entry which is preliminary data.</text>
</comment>
<sequence>MDIKILEVIASAPDTLTFHGDEHVTLFSSLIRQGLVIGTVHASTDSNPYAVICGLTPDGKALLSINRYRSARTAAPTASQFGSP</sequence>
<protein>
    <submittedName>
        <fullName evidence="1">Uncharacterized protein</fullName>
    </submittedName>
</protein>
<reference evidence="1 2" key="1">
    <citation type="submission" date="2024-06" db="EMBL/GenBank/DDBJ databases">
        <title>Sorghum-associated microbial communities from plants grown in Nebraska, USA.</title>
        <authorList>
            <person name="Schachtman D."/>
        </authorList>
    </citation>
    <scope>NUCLEOTIDE SEQUENCE [LARGE SCALE GENOMIC DNA]</scope>
    <source>
        <strain evidence="1 2">2709</strain>
    </source>
</reference>
<accession>A0ABV2Q4H0</accession>
<dbReference type="Proteomes" id="UP001549320">
    <property type="component" value="Unassembled WGS sequence"/>
</dbReference>
<evidence type="ECO:0000313" key="2">
    <source>
        <dbReference type="Proteomes" id="UP001549320"/>
    </source>
</evidence>
<dbReference type="EMBL" id="JBEPSH010000002">
    <property type="protein sequence ID" value="MET4575936.1"/>
    <property type="molecule type" value="Genomic_DNA"/>
</dbReference>
<name>A0ABV2Q4H0_9BURK</name>
<organism evidence="1 2">
    <name type="scientific">Ottowia thiooxydans</name>
    <dbReference type="NCBI Taxonomy" id="219182"/>
    <lineage>
        <taxon>Bacteria</taxon>
        <taxon>Pseudomonadati</taxon>
        <taxon>Pseudomonadota</taxon>
        <taxon>Betaproteobacteria</taxon>
        <taxon>Burkholderiales</taxon>
        <taxon>Comamonadaceae</taxon>
        <taxon>Ottowia</taxon>
    </lineage>
</organism>
<gene>
    <name evidence="1" type="ORF">ABIE13_001036</name>
</gene>